<accession>A0A9N8W430</accession>
<keyword evidence="2" id="KW-1185">Reference proteome</keyword>
<protein>
    <submittedName>
        <fullName evidence="1">6895_t:CDS:1</fullName>
    </submittedName>
</protein>
<gene>
    <name evidence="1" type="ORF">FCALED_LOCUS2493</name>
</gene>
<dbReference type="Proteomes" id="UP000789570">
    <property type="component" value="Unassembled WGS sequence"/>
</dbReference>
<dbReference type="AlphaFoldDB" id="A0A9N8W430"/>
<name>A0A9N8W430_9GLOM</name>
<evidence type="ECO:0000313" key="2">
    <source>
        <dbReference type="Proteomes" id="UP000789570"/>
    </source>
</evidence>
<reference evidence="1" key="1">
    <citation type="submission" date="2021-06" db="EMBL/GenBank/DDBJ databases">
        <authorList>
            <person name="Kallberg Y."/>
            <person name="Tangrot J."/>
            <person name="Rosling A."/>
        </authorList>
    </citation>
    <scope>NUCLEOTIDE SEQUENCE</scope>
    <source>
        <strain evidence="1">UK204</strain>
    </source>
</reference>
<proteinExistence type="predicted"/>
<organism evidence="1 2">
    <name type="scientific">Funneliformis caledonium</name>
    <dbReference type="NCBI Taxonomy" id="1117310"/>
    <lineage>
        <taxon>Eukaryota</taxon>
        <taxon>Fungi</taxon>
        <taxon>Fungi incertae sedis</taxon>
        <taxon>Mucoromycota</taxon>
        <taxon>Glomeromycotina</taxon>
        <taxon>Glomeromycetes</taxon>
        <taxon>Glomerales</taxon>
        <taxon>Glomeraceae</taxon>
        <taxon>Funneliformis</taxon>
    </lineage>
</organism>
<comment type="caution">
    <text evidence="1">The sequence shown here is derived from an EMBL/GenBank/DDBJ whole genome shotgun (WGS) entry which is preliminary data.</text>
</comment>
<dbReference type="EMBL" id="CAJVPQ010000381">
    <property type="protein sequence ID" value="CAG8476523.1"/>
    <property type="molecule type" value="Genomic_DNA"/>
</dbReference>
<sequence>MEEILLMNRIHTKVQKEIPVLQAKRKFVATSRFTVILPEFIPHSAKFMDQD</sequence>
<evidence type="ECO:0000313" key="1">
    <source>
        <dbReference type="EMBL" id="CAG8476523.1"/>
    </source>
</evidence>